<sequence>PPSQRAPARRPTRTGGLPAPTCPAAPPSRRVPPPSQRAPARRPIHTGGLPAPTCPAAPPSQRAPARRPTPTQGRKDQTAGPTPTAAPPGRPHPPNRAALRPLAPALRRLPGAPLTLPRPLRRRPPWAKPSPRPKAAAAAAALPRATIPTPRASAAARAGIPTAQPPATPQATGQRTSEAQRQVGLRPPRARADRQLRAHRRRGRGVLGARTPVPEASVLHIRRASVPRSRGGEALAGLFS</sequence>
<feature type="compositionally biased region" description="Pro residues" evidence="1">
    <location>
        <begin position="20"/>
        <end position="36"/>
    </location>
</feature>
<feature type="compositionally biased region" description="Low complexity" evidence="1">
    <location>
        <begin position="59"/>
        <end position="72"/>
    </location>
</feature>
<protein>
    <submittedName>
        <fullName evidence="2">Uncharacterized protein</fullName>
    </submittedName>
</protein>
<dbReference type="AlphaFoldDB" id="A0A061R1Y2"/>
<feature type="compositionally biased region" description="Pro residues" evidence="1">
    <location>
        <begin position="84"/>
        <end position="94"/>
    </location>
</feature>
<organism evidence="2">
    <name type="scientific">Tetraselmis sp. GSL018</name>
    <dbReference type="NCBI Taxonomy" id="582737"/>
    <lineage>
        <taxon>Eukaryota</taxon>
        <taxon>Viridiplantae</taxon>
        <taxon>Chlorophyta</taxon>
        <taxon>core chlorophytes</taxon>
        <taxon>Chlorodendrophyceae</taxon>
        <taxon>Chlorodendrales</taxon>
        <taxon>Chlorodendraceae</taxon>
        <taxon>Tetraselmis</taxon>
    </lineage>
</organism>
<accession>A0A061R1Y2</accession>
<evidence type="ECO:0000313" key="2">
    <source>
        <dbReference type="EMBL" id="JAC65983.1"/>
    </source>
</evidence>
<reference evidence="2" key="1">
    <citation type="submission" date="2014-05" db="EMBL/GenBank/DDBJ databases">
        <title>The transcriptome of the halophilic microalga Tetraselmis sp. GSL018 isolated from the Great Salt Lake, Utah.</title>
        <authorList>
            <person name="Jinkerson R.E."/>
            <person name="D'Adamo S."/>
            <person name="Posewitz M.C."/>
        </authorList>
    </citation>
    <scope>NUCLEOTIDE SEQUENCE</scope>
    <source>
        <strain evidence="2">GSL018</strain>
    </source>
</reference>
<feature type="region of interest" description="Disordered" evidence="1">
    <location>
        <begin position="1"/>
        <end position="211"/>
    </location>
</feature>
<dbReference type="EMBL" id="GBEZ01020707">
    <property type="protein sequence ID" value="JAC65983.1"/>
    <property type="molecule type" value="Transcribed_RNA"/>
</dbReference>
<feature type="compositionally biased region" description="Low complexity" evidence="1">
    <location>
        <begin position="95"/>
        <end position="118"/>
    </location>
</feature>
<name>A0A061R1Y2_9CHLO</name>
<proteinExistence type="predicted"/>
<evidence type="ECO:0000256" key="1">
    <source>
        <dbReference type="SAM" id="MobiDB-lite"/>
    </source>
</evidence>
<feature type="compositionally biased region" description="Low complexity" evidence="1">
    <location>
        <begin position="133"/>
        <end position="152"/>
    </location>
</feature>
<feature type="non-terminal residue" evidence="2">
    <location>
        <position position="1"/>
    </location>
</feature>
<gene>
    <name evidence="2" type="ORF">TSPGSL018_14757</name>
</gene>